<protein>
    <submittedName>
        <fullName evidence="2">Uncharacterized protein</fullName>
    </submittedName>
</protein>
<dbReference type="Gene3D" id="3.10.450.10">
    <property type="match status" value="1"/>
</dbReference>
<sequence length="244" mass="28299">MWCIFVLSTIFCCLRVDAILPGGKAALKIDEFNSEHFGQILERANLDCNRLDTDLYWHKHEAVIDATKQIVEGVLYEFKLRQRPTNCRKTDVLLEDVKQHGPACTIKPDSPIKLCSLRVWHRPWKEPPMEVTVNDYWLFTTDDGIDRQIYQSTRKGRSEDVSWKEEEIEELVDRFNLESNTIFIYKLAHTEVIHPQPRTSDGQSHIIVYLNETKCRKPGEVEAFSNVKENECFTQLTGVSIVVS</sequence>
<dbReference type="GO" id="GO:0004869">
    <property type="term" value="F:cysteine-type endopeptidase inhibitor activity"/>
    <property type="evidence" value="ECO:0007669"/>
    <property type="project" value="InterPro"/>
</dbReference>
<dbReference type="EMBL" id="QNGE01002082">
    <property type="protein sequence ID" value="KAA3676256.1"/>
    <property type="molecule type" value="Genomic_DNA"/>
</dbReference>
<feature type="signal peptide" evidence="1">
    <location>
        <begin position="1"/>
        <end position="18"/>
    </location>
</feature>
<comment type="caution">
    <text evidence="2">The sequence shown here is derived from an EMBL/GenBank/DDBJ whole genome shotgun (WGS) entry which is preliminary data.</text>
</comment>
<dbReference type="CDD" id="cd00042">
    <property type="entry name" value="CY"/>
    <property type="match status" value="1"/>
</dbReference>
<feature type="chain" id="PRO_5023938515" evidence="1">
    <location>
        <begin position="19"/>
        <end position="244"/>
    </location>
</feature>
<keyword evidence="1" id="KW-0732">Signal</keyword>
<dbReference type="Proteomes" id="UP000324629">
    <property type="component" value="Unassembled WGS sequence"/>
</dbReference>
<proteinExistence type="predicted"/>
<dbReference type="InterPro" id="IPR046350">
    <property type="entry name" value="Cystatin_sf"/>
</dbReference>
<dbReference type="SUPFAM" id="SSF54403">
    <property type="entry name" value="Cystatin/monellin"/>
    <property type="match status" value="1"/>
</dbReference>
<evidence type="ECO:0000256" key="1">
    <source>
        <dbReference type="SAM" id="SignalP"/>
    </source>
</evidence>
<keyword evidence="3" id="KW-1185">Reference proteome</keyword>
<dbReference type="AlphaFoldDB" id="A0A5J4NKY6"/>
<evidence type="ECO:0000313" key="3">
    <source>
        <dbReference type="Proteomes" id="UP000324629"/>
    </source>
</evidence>
<dbReference type="InterPro" id="IPR000010">
    <property type="entry name" value="Cystatin_dom"/>
</dbReference>
<reference evidence="2 3" key="1">
    <citation type="journal article" date="2019" name="Gigascience">
        <title>Whole-genome sequence of the oriental lung fluke Paragonimus westermani.</title>
        <authorList>
            <person name="Oey H."/>
            <person name="Zakrzewski M."/>
            <person name="Narain K."/>
            <person name="Devi K.R."/>
            <person name="Agatsuma T."/>
            <person name="Nawaratna S."/>
            <person name="Gobert G.N."/>
            <person name="Jones M.K."/>
            <person name="Ragan M.A."/>
            <person name="McManus D.P."/>
            <person name="Krause L."/>
        </authorList>
    </citation>
    <scope>NUCLEOTIDE SEQUENCE [LARGE SCALE GENOMIC DNA]</scope>
    <source>
        <strain evidence="2 3">IND2009</strain>
    </source>
</reference>
<accession>A0A5J4NKY6</accession>
<gene>
    <name evidence="2" type="ORF">DEA37_0004133</name>
</gene>
<name>A0A5J4NKY6_9TREM</name>
<organism evidence="2 3">
    <name type="scientific">Paragonimus westermani</name>
    <dbReference type="NCBI Taxonomy" id="34504"/>
    <lineage>
        <taxon>Eukaryota</taxon>
        <taxon>Metazoa</taxon>
        <taxon>Spiralia</taxon>
        <taxon>Lophotrochozoa</taxon>
        <taxon>Platyhelminthes</taxon>
        <taxon>Trematoda</taxon>
        <taxon>Digenea</taxon>
        <taxon>Plagiorchiida</taxon>
        <taxon>Troglotremata</taxon>
        <taxon>Troglotrematidae</taxon>
        <taxon>Paragonimus</taxon>
    </lineage>
</organism>
<evidence type="ECO:0000313" key="2">
    <source>
        <dbReference type="EMBL" id="KAA3676256.1"/>
    </source>
</evidence>